<dbReference type="InterPro" id="IPR036237">
    <property type="entry name" value="Xyl_isomerase-like_sf"/>
</dbReference>
<dbReference type="GO" id="GO:0016853">
    <property type="term" value="F:isomerase activity"/>
    <property type="evidence" value="ECO:0007669"/>
    <property type="project" value="UniProtKB-KW"/>
</dbReference>
<dbReference type="EMBL" id="VSSQ01004507">
    <property type="protein sequence ID" value="MPM25478.1"/>
    <property type="molecule type" value="Genomic_DNA"/>
</dbReference>
<sequence length="279" mass="31325">MMFMEFQFSLAQLTVLNTSPAEIASMAADCGYDFVSMRQIYMGLPGEPDYDLSKNRALMKETKQIFAAAGIKLLDIELARVFDGMDVKKYEPAMETAAELGGKHVISSIWTPDREYYIAKFAEICDLAKQYGLTVDLEYVPIASVKTLAETVDVLRTVNRSNAGLMVDVHHFHRAQDDVAELVKLPEEWFHFGHLCDAPGEIPSDRDEMTRILREERSYVGEGGIDVASIMNAMPAMPYSIELPNLKKVKEYGYREHARRCLETAKAYCSGRGVTGRKG</sequence>
<dbReference type="EC" id="5.3.99.11" evidence="2"/>
<evidence type="ECO:0000259" key="1">
    <source>
        <dbReference type="Pfam" id="PF01261"/>
    </source>
</evidence>
<evidence type="ECO:0000313" key="2">
    <source>
        <dbReference type="EMBL" id="MPM25478.1"/>
    </source>
</evidence>
<gene>
    <name evidence="2" type="primary">iolI_2</name>
    <name evidence="2" type="ORF">SDC9_71972</name>
</gene>
<comment type="caution">
    <text evidence="2">The sequence shown here is derived from an EMBL/GenBank/DDBJ whole genome shotgun (WGS) entry which is preliminary data.</text>
</comment>
<organism evidence="2">
    <name type="scientific">bioreactor metagenome</name>
    <dbReference type="NCBI Taxonomy" id="1076179"/>
    <lineage>
        <taxon>unclassified sequences</taxon>
        <taxon>metagenomes</taxon>
        <taxon>ecological metagenomes</taxon>
    </lineage>
</organism>
<dbReference type="PANTHER" id="PTHR12110:SF48">
    <property type="entry name" value="BLL3656 PROTEIN"/>
    <property type="match status" value="1"/>
</dbReference>
<feature type="domain" description="Xylose isomerase-like TIM barrel" evidence="1">
    <location>
        <begin position="27"/>
        <end position="251"/>
    </location>
</feature>
<dbReference type="AlphaFoldDB" id="A0A644YC02"/>
<proteinExistence type="predicted"/>
<reference evidence="2" key="1">
    <citation type="submission" date="2019-08" db="EMBL/GenBank/DDBJ databases">
        <authorList>
            <person name="Kucharzyk K."/>
            <person name="Murdoch R.W."/>
            <person name="Higgins S."/>
            <person name="Loffler F."/>
        </authorList>
    </citation>
    <scope>NUCLEOTIDE SEQUENCE</scope>
</reference>
<dbReference type="Gene3D" id="3.20.20.150">
    <property type="entry name" value="Divalent-metal-dependent TIM barrel enzymes"/>
    <property type="match status" value="1"/>
</dbReference>
<name>A0A644YC02_9ZZZZ</name>
<dbReference type="InterPro" id="IPR013022">
    <property type="entry name" value="Xyl_isomerase-like_TIM-brl"/>
</dbReference>
<dbReference type="PANTHER" id="PTHR12110">
    <property type="entry name" value="HYDROXYPYRUVATE ISOMERASE"/>
    <property type="match status" value="1"/>
</dbReference>
<dbReference type="Pfam" id="PF01261">
    <property type="entry name" value="AP_endonuc_2"/>
    <property type="match status" value="1"/>
</dbReference>
<dbReference type="InterPro" id="IPR050312">
    <property type="entry name" value="IolE/XylAMocC-like"/>
</dbReference>
<accession>A0A644YC02</accession>
<keyword evidence="2" id="KW-0413">Isomerase</keyword>
<dbReference type="SUPFAM" id="SSF51658">
    <property type="entry name" value="Xylose isomerase-like"/>
    <property type="match status" value="1"/>
</dbReference>
<protein>
    <submittedName>
        <fullName evidence="2">Inosose isomerase</fullName>
        <ecNumber evidence="2">5.3.99.11</ecNumber>
    </submittedName>
</protein>